<organism evidence="8 9">
    <name type="scientific">Parahaliea aestuarii</name>
    <dbReference type="NCBI Taxonomy" id="1852021"/>
    <lineage>
        <taxon>Bacteria</taxon>
        <taxon>Pseudomonadati</taxon>
        <taxon>Pseudomonadota</taxon>
        <taxon>Gammaproteobacteria</taxon>
        <taxon>Cellvibrionales</taxon>
        <taxon>Halieaceae</taxon>
        <taxon>Parahaliea</taxon>
    </lineage>
</organism>
<proteinExistence type="inferred from homology"/>
<dbReference type="Pfam" id="PF00111">
    <property type="entry name" value="Fer2"/>
    <property type="match status" value="1"/>
</dbReference>
<evidence type="ECO:0000259" key="7">
    <source>
        <dbReference type="PROSITE" id="PS51085"/>
    </source>
</evidence>
<comment type="similarity">
    <text evidence="1">Belongs to the adrenodoxin/putidaredoxin family.</text>
</comment>
<keyword evidence="3" id="KW-0479">Metal-binding</keyword>
<keyword evidence="5" id="KW-0411">Iron-sulfur</keyword>
<dbReference type="GO" id="GO:0009055">
    <property type="term" value="F:electron transfer activity"/>
    <property type="evidence" value="ECO:0007669"/>
    <property type="project" value="TreeGrafter"/>
</dbReference>
<dbReference type="OrthoDB" id="9799640at2"/>
<dbReference type="RefSeq" id="WP_148062920.1">
    <property type="nucleotide sequence ID" value="NZ_VRYZ01000001.1"/>
</dbReference>
<dbReference type="PROSITE" id="PS00814">
    <property type="entry name" value="ADX"/>
    <property type="match status" value="1"/>
</dbReference>
<evidence type="ECO:0000256" key="6">
    <source>
        <dbReference type="ARBA" id="ARBA00034078"/>
    </source>
</evidence>
<dbReference type="EMBL" id="VRYZ01000001">
    <property type="protein sequence ID" value="TXS95080.1"/>
    <property type="molecule type" value="Genomic_DNA"/>
</dbReference>
<evidence type="ECO:0000256" key="3">
    <source>
        <dbReference type="ARBA" id="ARBA00022723"/>
    </source>
</evidence>
<evidence type="ECO:0000256" key="2">
    <source>
        <dbReference type="ARBA" id="ARBA00022714"/>
    </source>
</evidence>
<evidence type="ECO:0000313" key="8">
    <source>
        <dbReference type="EMBL" id="TXS95080.1"/>
    </source>
</evidence>
<evidence type="ECO:0000313" key="9">
    <source>
        <dbReference type="Proteomes" id="UP000321933"/>
    </source>
</evidence>
<dbReference type="PROSITE" id="PS51085">
    <property type="entry name" value="2FE2S_FER_2"/>
    <property type="match status" value="1"/>
</dbReference>
<dbReference type="InterPro" id="IPR036010">
    <property type="entry name" value="2Fe-2S_ferredoxin-like_sf"/>
</dbReference>
<gene>
    <name evidence="8" type="ORF">FVW59_04055</name>
</gene>
<sequence length="106" mass="11585">MVKITYIEHDGRTFEVDAEIGSTVMQTAVDNGIEGIVAECGGACSCATCHCYIDEAWVETVGEANQLEQQMLGFTVEPRDNSRLGCQIDITQELDGLVVRLPEAQF</sequence>
<keyword evidence="4" id="KW-0408">Iron</keyword>
<dbReference type="SUPFAM" id="SSF54292">
    <property type="entry name" value="2Fe-2S ferredoxin-like"/>
    <property type="match status" value="1"/>
</dbReference>
<dbReference type="GO" id="GO:0140647">
    <property type="term" value="P:P450-containing electron transport chain"/>
    <property type="evidence" value="ECO:0007669"/>
    <property type="project" value="InterPro"/>
</dbReference>
<comment type="caution">
    <text evidence="8">The sequence shown here is derived from an EMBL/GenBank/DDBJ whole genome shotgun (WGS) entry which is preliminary data.</text>
</comment>
<dbReference type="PANTHER" id="PTHR23426:SF65">
    <property type="entry name" value="FERREDOXIN-2, MITOCHONDRIAL"/>
    <property type="match status" value="1"/>
</dbReference>
<reference evidence="8 9" key="1">
    <citation type="submission" date="2019-08" db="EMBL/GenBank/DDBJ databases">
        <title>Parahaliea maris sp. nov., isolated from the surface seawater.</title>
        <authorList>
            <person name="Liu Y."/>
        </authorList>
    </citation>
    <scope>NUCLEOTIDE SEQUENCE [LARGE SCALE GENOMIC DNA]</scope>
    <source>
        <strain evidence="8 9">S2-26</strain>
    </source>
</reference>
<dbReference type="PRINTS" id="PR00355">
    <property type="entry name" value="ADRENODOXIN"/>
</dbReference>
<feature type="domain" description="2Fe-2S ferredoxin-type" evidence="7">
    <location>
        <begin position="2"/>
        <end position="105"/>
    </location>
</feature>
<keyword evidence="9" id="KW-1185">Reference proteome</keyword>
<name>A0A5C9A5P6_9GAMM</name>
<protein>
    <submittedName>
        <fullName evidence="8">2Fe-2S iron-sulfur cluster binding domain-containing protein</fullName>
    </submittedName>
</protein>
<dbReference type="Gene3D" id="3.10.20.30">
    <property type="match status" value="1"/>
</dbReference>
<keyword evidence="2" id="KW-0001">2Fe-2S</keyword>
<comment type="cofactor">
    <cofactor evidence="6">
        <name>[2Fe-2S] cluster</name>
        <dbReference type="ChEBI" id="CHEBI:190135"/>
    </cofactor>
</comment>
<dbReference type="Proteomes" id="UP000321933">
    <property type="component" value="Unassembled WGS sequence"/>
</dbReference>
<dbReference type="InterPro" id="IPR018298">
    <property type="entry name" value="Adrenodoxin_Fe-S_BS"/>
</dbReference>
<dbReference type="InterPro" id="IPR012675">
    <property type="entry name" value="Beta-grasp_dom_sf"/>
</dbReference>
<dbReference type="InterPro" id="IPR001041">
    <property type="entry name" value="2Fe-2S_ferredoxin-type"/>
</dbReference>
<dbReference type="AlphaFoldDB" id="A0A5C9A5P6"/>
<accession>A0A5C9A5P6</accession>
<dbReference type="PANTHER" id="PTHR23426">
    <property type="entry name" value="FERREDOXIN/ADRENODOXIN"/>
    <property type="match status" value="1"/>
</dbReference>
<dbReference type="GO" id="GO:0005829">
    <property type="term" value="C:cytosol"/>
    <property type="evidence" value="ECO:0007669"/>
    <property type="project" value="TreeGrafter"/>
</dbReference>
<dbReference type="GO" id="GO:0051537">
    <property type="term" value="F:2 iron, 2 sulfur cluster binding"/>
    <property type="evidence" value="ECO:0007669"/>
    <property type="project" value="UniProtKB-KW"/>
</dbReference>
<dbReference type="InterPro" id="IPR001055">
    <property type="entry name" value="Adrenodoxin-like"/>
</dbReference>
<dbReference type="CDD" id="cd00207">
    <property type="entry name" value="fer2"/>
    <property type="match status" value="1"/>
</dbReference>
<evidence type="ECO:0000256" key="1">
    <source>
        <dbReference type="ARBA" id="ARBA00010914"/>
    </source>
</evidence>
<evidence type="ECO:0000256" key="5">
    <source>
        <dbReference type="ARBA" id="ARBA00023014"/>
    </source>
</evidence>
<dbReference type="GO" id="GO:0046872">
    <property type="term" value="F:metal ion binding"/>
    <property type="evidence" value="ECO:0007669"/>
    <property type="project" value="UniProtKB-KW"/>
</dbReference>
<evidence type="ECO:0000256" key="4">
    <source>
        <dbReference type="ARBA" id="ARBA00023004"/>
    </source>
</evidence>